<dbReference type="Proteomes" id="UP000663193">
    <property type="component" value="Chromosome 17"/>
</dbReference>
<sequence>MHSRPYHEENSFSRTKLVTDLFMSPVSCFQRICISPKPILQYRKACRQKYVRS</sequence>
<dbReference type="EMBL" id="CP069039">
    <property type="protein sequence ID" value="QRD04709.1"/>
    <property type="molecule type" value="Genomic_DNA"/>
</dbReference>
<reference evidence="2" key="1">
    <citation type="journal article" date="2021" name="BMC Genomics">
        <title>Chromosome-level genome assembly and manually-curated proteome of model necrotroph Parastagonospora nodorum Sn15 reveals a genome-wide trove of candidate effector homologs, and redundancy of virulence-related functions within an accessory chromosome.</title>
        <authorList>
            <person name="Bertazzoni S."/>
            <person name="Jones D.A.B."/>
            <person name="Phan H.T."/>
            <person name="Tan K.-C."/>
            <person name="Hane J.K."/>
        </authorList>
    </citation>
    <scope>NUCLEOTIDE SEQUENCE [LARGE SCALE GENOMIC DNA]</scope>
    <source>
        <strain evidence="2">SN15 / ATCC MYA-4574 / FGSC 10173)</strain>
    </source>
</reference>
<dbReference type="VEuPathDB" id="FungiDB:JI435_421600"/>
<keyword evidence="2" id="KW-1185">Reference proteome</keyword>
<proteinExistence type="predicted"/>
<gene>
    <name evidence="1" type="ORF">JI435_421600</name>
</gene>
<dbReference type="AlphaFoldDB" id="A0A7U2FG90"/>
<name>A0A7U2FG90_PHANO</name>
<evidence type="ECO:0000313" key="1">
    <source>
        <dbReference type="EMBL" id="QRD04709.1"/>
    </source>
</evidence>
<accession>A0A7U2FG90</accession>
<evidence type="ECO:0000313" key="2">
    <source>
        <dbReference type="Proteomes" id="UP000663193"/>
    </source>
</evidence>
<organism evidence="1 2">
    <name type="scientific">Phaeosphaeria nodorum (strain SN15 / ATCC MYA-4574 / FGSC 10173)</name>
    <name type="common">Glume blotch fungus</name>
    <name type="synonym">Parastagonospora nodorum</name>
    <dbReference type="NCBI Taxonomy" id="321614"/>
    <lineage>
        <taxon>Eukaryota</taxon>
        <taxon>Fungi</taxon>
        <taxon>Dikarya</taxon>
        <taxon>Ascomycota</taxon>
        <taxon>Pezizomycotina</taxon>
        <taxon>Dothideomycetes</taxon>
        <taxon>Pleosporomycetidae</taxon>
        <taxon>Pleosporales</taxon>
        <taxon>Pleosporineae</taxon>
        <taxon>Phaeosphaeriaceae</taxon>
        <taxon>Parastagonospora</taxon>
    </lineage>
</organism>
<protein>
    <submittedName>
        <fullName evidence="1">Uncharacterized protein</fullName>
    </submittedName>
</protein>